<sequence length="209" mass="23681">MALAPLSDLPFGRAQCAVCVRVVRLWDYCRNKEDQPPLHVDMVVVDEKDSSVVAIFVGLLLKSYKNKNTLSGGSACKWYINEDIPEIENFFRQNDLKRYFSCAGCTKIEWISAGEQQFRALEQPKNLEEKTVLQIRNMDPWEFEGSRYHGGSHLAQSALELQFLMAANTSALEDVRALPPNQSTASALSYTSMQSLFFFCRSCLIHQPC</sequence>
<proteinExistence type="predicted"/>
<dbReference type="EMBL" id="LWDX02047474">
    <property type="protein sequence ID" value="OEL21647.1"/>
    <property type="molecule type" value="Genomic_DNA"/>
</dbReference>
<name>A0A1E5V9B8_9POAL</name>
<protein>
    <submittedName>
        <fullName evidence="1">Uncharacterized protein</fullName>
    </submittedName>
</protein>
<accession>A0A1E5V9B8</accession>
<dbReference type="PANTHER" id="PTHR47165">
    <property type="entry name" value="OS03G0429900 PROTEIN"/>
    <property type="match status" value="1"/>
</dbReference>
<dbReference type="Gene3D" id="2.40.50.140">
    <property type="entry name" value="Nucleic acid-binding proteins"/>
    <property type="match status" value="1"/>
</dbReference>
<dbReference type="OrthoDB" id="687755at2759"/>
<dbReference type="AlphaFoldDB" id="A0A1E5V9B8"/>
<gene>
    <name evidence="1" type="ORF">BAE44_0017332</name>
</gene>
<organism evidence="1 2">
    <name type="scientific">Dichanthelium oligosanthes</name>
    <dbReference type="NCBI Taxonomy" id="888268"/>
    <lineage>
        <taxon>Eukaryota</taxon>
        <taxon>Viridiplantae</taxon>
        <taxon>Streptophyta</taxon>
        <taxon>Embryophyta</taxon>
        <taxon>Tracheophyta</taxon>
        <taxon>Spermatophyta</taxon>
        <taxon>Magnoliopsida</taxon>
        <taxon>Liliopsida</taxon>
        <taxon>Poales</taxon>
        <taxon>Poaceae</taxon>
        <taxon>PACMAD clade</taxon>
        <taxon>Panicoideae</taxon>
        <taxon>Panicodae</taxon>
        <taxon>Paniceae</taxon>
        <taxon>Dichantheliinae</taxon>
        <taxon>Dichanthelium</taxon>
    </lineage>
</organism>
<dbReference type="CDD" id="cd04481">
    <property type="entry name" value="RPA1_DBD_B_like"/>
    <property type="match status" value="1"/>
</dbReference>
<evidence type="ECO:0000313" key="2">
    <source>
        <dbReference type="Proteomes" id="UP000095767"/>
    </source>
</evidence>
<dbReference type="PANTHER" id="PTHR47165:SF4">
    <property type="entry name" value="OS03G0429900 PROTEIN"/>
    <property type="match status" value="1"/>
</dbReference>
<keyword evidence="2" id="KW-1185">Reference proteome</keyword>
<dbReference type="SUPFAM" id="SSF50249">
    <property type="entry name" value="Nucleic acid-binding proteins"/>
    <property type="match status" value="1"/>
</dbReference>
<comment type="caution">
    <text evidence="1">The sequence shown here is derived from an EMBL/GenBank/DDBJ whole genome shotgun (WGS) entry which is preliminary data.</text>
</comment>
<evidence type="ECO:0000313" key="1">
    <source>
        <dbReference type="EMBL" id="OEL21647.1"/>
    </source>
</evidence>
<reference evidence="1 2" key="1">
    <citation type="submission" date="2016-09" db="EMBL/GenBank/DDBJ databases">
        <title>The draft genome of Dichanthelium oligosanthes: A C3 panicoid grass species.</title>
        <authorList>
            <person name="Studer A.J."/>
            <person name="Schnable J.C."/>
            <person name="Brutnell T.P."/>
        </authorList>
    </citation>
    <scope>NUCLEOTIDE SEQUENCE [LARGE SCALE GENOMIC DNA]</scope>
    <source>
        <strain evidence="2">cv. Kellogg 1175</strain>
        <tissue evidence="1">Leaf</tissue>
    </source>
</reference>
<dbReference type="Proteomes" id="UP000095767">
    <property type="component" value="Unassembled WGS sequence"/>
</dbReference>
<dbReference type="InterPro" id="IPR012340">
    <property type="entry name" value="NA-bd_OB-fold"/>
</dbReference>